<reference evidence="2" key="1">
    <citation type="submission" date="2014-09" db="EMBL/GenBank/DDBJ databases">
        <authorList>
            <person name="Magalhaes I.L.F."/>
            <person name="Oliveira U."/>
            <person name="Santos F.R."/>
            <person name="Vidigal T.H.D.A."/>
            <person name="Brescovit A.D."/>
            <person name="Santos A.J."/>
        </authorList>
    </citation>
    <scope>NUCLEOTIDE SEQUENCE</scope>
    <source>
        <tissue evidence="2">Shoot tissue taken approximately 20 cm above the soil surface</tissue>
    </source>
</reference>
<dbReference type="AlphaFoldDB" id="A0A0A9B6K2"/>
<reference evidence="2" key="2">
    <citation type="journal article" date="2015" name="Data Brief">
        <title>Shoot transcriptome of the giant reed, Arundo donax.</title>
        <authorList>
            <person name="Barrero R.A."/>
            <person name="Guerrero F.D."/>
            <person name="Moolhuijzen P."/>
            <person name="Goolsby J.A."/>
            <person name="Tidwell J."/>
            <person name="Bellgard S.E."/>
            <person name="Bellgard M.I."/>
        </authorList>
    </citation>
    <scope>NUCLEOTIDE SEQUENCE</scope>
    <source>
        <tissue evidence="2">Shoot tissue taken approximately 20 cm above the soil surface</tissue>
    </source>
</reference>
<evidence type="ECO:0000256" key="1">
    <source>
        <dbReference type="SAM" id="MobiDB-lite"/>
    </source>
</evidence>
<feature type="region of interest" description="Disordered" evidence="1">
    <location>
        <begin position="1"/>
        <end position="21"/>
    </location>
</feature>
<evidence type="ECO:0000313" key="2">
    <source>
        <dbReference type="EMBL" id="JAD57778.1"/>
    </source>
</evidence>
<proteinExistence type="predicted"/>
<accession>A0A0A9B6K2</accession>
<feature type="compositionally biased region" description="Polar residues" evidence="1">
    <location>
        <begin position="1"/>
        <end position="10"/>
    </location>
</feature>
<protein>
    <submittedName>
        <fullName evidence="2">Uncharacterized protein</fullName>
    </submittedName>
</protein>
<organism evidence="2">
    <name type="scientific">Arundo donax</name>
    <name type="common">Giant reed</name>
    <name type="synonym">Donax arundinaceus</name>
    <dbReference type="NCBI Taxonomy" id="35708"/>
    <lineage>
        <taxon>Eukaryota</taxon>
        <taxon>Viridiplantae</taxon>
        <taxon>Streptophyta</taxon>
        <taxon>Embryophyta</taxon>
        <taxon>Tracheophyta</taxon>
        <taxon>Spermatophyta</taxon>
        <taxon>Magnoliopsida</taxon>
        <taxon>Liliopsida</taxon>
        <taxon>Poales</taxon>
        <taxon>Poaceae</taxon>
        <taxon>PACMAD clade</taxon>
        <taxon>Arundinoideae</taxon>
        <taxon>Arundineae</taxon>
        <taxon>Arundo</taxon>
    </lineage>
</organism>
<name>A0A0A9B6K2_ARUDO</name>
<sequence length="21" mass="2473">MLTMEFSSLHSSRDFPNESRT</sequence>
<dbReference type="EMBL" id="GBRH01240117">
    <property type="protein sequence ID" value="JAD57778.1"/>
    <property type="molecule type" value="Transcribed_RNA"/>
</dbReference>
<feature type="compositionally biased region" description="Basic and acidic residues" evidence="1">
    <location>
        <begin position="11"/>
        <end position="21"/>
    </location>
</feature>